<dbReference type="EMBL" id="ML996170">
    <property type="protein sequence ID" value="KAF2732838.1"/>
    <property type="molecule type" value="Genomic_DNA"/>
</dbReference>
<gene>
    <name evidence="2" type="ORF">EJ04DRAFT_535785</name>
</gene>
<reference evidence="2" key="1">
    <citation type="journal article" date="2020" name="Stud. Mycol.">
        <title>101 Dothideomycetes genomes: a test case for predicting lifestyles and emergence of pathogens.</title>
        <authorList>
            <person name="Haridas S."/>
            <person name="Albert R."/>
            <person name="Binder M."/>
            <person name="Bloem J."/>
            <person name="Labutti K."/>
            <person name="Salamov A."/>
            <person name="Andreopoulos B."/>
            <person name="Baker S."/>
            <person name="Barry K."/>
            <person name="Bills G."/>
            <person name="Bluhm B."/>
            <person name="Cannon C."/>
            <person name="Castanera R."/>
            <person name="Culley D."/>
            <person name="Daum C."/>
            <person name="Ezra D."/>
            <person name="Gonzalez J."/>
            <person name="Henrissat B."/>
            <person name="Kuo A."/>
            <person name="Liang C."/>
            <person name="Lipzen A."/>
            <person name="Lutzoni F."/>
            <person name="Magnuson J."/>
            <person name="Mondo S."/>
            <person name="Nolan M."/>
            <person name="Ohm R."/>
            <person name="Pangilinan J."/>
            <person name="Park H.-J."/>
            <person name="Ramirez L."/>
            <person name="Alfaro M."/>
            <person name="Sun H."/>
            <person name="Tritt A."/>
            <person name="Yoshinaga Y."/>
            <person name="Zwiers L.-H."/>
            <person name="Turgeon B."/>
            <person name="Goodwin S."/>
            <person name="Spatafora J."/>
            <person name="Crous P."/>
            <person name="Grigoriev I."/>
        </authorList>
    </citation>
    <scope>NUCLEOTIDE SEQUENCE</scope>
    <source>
        <strain evidence="2">CBS 125425</strain>
    </source>
</reference>
<keyword evidence="1" id="KW-0732">Signal</keyword>
<dbReference type="Proteomes" id="UP000799444">
    <property type="component" value="Unassembled WGS sequence"/>
</dbReference>
<evidence type="ECO:0000313" key="3">
    <source>
        <dbReference type="Proteomes" id="UP000799444"/>
    </source>
</evidence>
<feature type="signal peptide" evidence="1">
    <location>
        <begin position="1"/>
        <end position="19"/>
    </location>
</feature>
<dbReference type="AlphaFoldDB" id="A0A9P4V185"/>
<comment type="caution">
    <text evidence="2">The sequence shown here is derived from an EMBL/GenBank/DDBJ whole genome shotgun (WGS) entry which is preliminary data.</text>
</comment>
<organism evidence="2 3">
    <name type="scientific">Polyplosphaeria fusca</name>
    <dbReference type="NCBI Taxonomy" id="682080"/>
    <lineage>
        <taxon>Eukaryota</taxon>
        <taxon>Fungi</taxon>
        <taxon>Dikarya</taxon>
        <taxon>Ascomycota</taxon>
        <taxon>Pezizomycotina</taxon>
        <taxon>Dothideomycetes</taxon>
        <taxon>Pleosporomycetidae</taxon>
        <taxon>Pleosporales</taxon>
        <taxon>Tetraplosphaeriaceae</taxon>
        <taxon>Polyplosphaeria</taxon>
    </lineage>
</organism>
<evidence type="ECO:0000313" key="2">
    <source>
        <dbReference type="EMBL" id="KAF2732838.1"/>
    </source>
</evidence>
<accession>A0A9P4V185</accession>
<keyword evidence="3" id="KW-1185">Reference proteome</keyword>
<proteinExistence type="predicted"/>
<evidence type="ECO:0000256" key="1">
    <source>
        <dbReference type="SAM" id="SignalP"/>
    </source>
</evidence>
<sequence length="115" mass="12224">MYTIALLLFPLTSLATLNGHCSGSKAVDNYKTSGICIRTSTCNDYHGEYISGACPNDPNDVKCCIVGKYPNAGTNPCGQYSVCDWTANACGGSWKTGLTRVGYCPGGDNYKCCKI</sequence>
<name>A0A9P4V185_9PLEO</name>
<protein>
    <submittedName>
        <fullName evidence="2">Uncharacterized protein</fullName>
    </submittedName>
</protein>
<feature type="chain" id="PRO_5040319400" evidence="1">
    <location>
        <begin position="20"/>
        <end position="115"/>
    </location>
</feature>
<dbReference type="OrthoDB" id="2251794at2759"/>